<comment type="caution">
    <text evidence="3">The sequence shown here is derived from an EMBL/GenBank/DDBJ whole genome shotgun (WGS) entry which is preliminary data.</text>
</comment>
<sequence length="476" mass="51964">MKCRLRKMCREAAAVRAATASAHMSASRRLRVTTACSTATTAKRSLRRVCSRAGHVVCRVSGVSRAASRAGSTSLRGVRCHAPTTFRVKLSSEAWARMTARASDAFCAAKPTSLDSGPRLAIRGRDSMFWRARNDGDAADQSSIAAPGSRRTTETSDPTAARNWPSRKPSDGPARDRKRQQGVAVYPRPVVLGQEREGEVEREDDGRSRQGTVGGVLLEGEVGGRDDGPLQRAPQGPRQPSPPATVAVAVVVTGTSLALHAHQHARQDEQPAAGSHVPRPRRHGVARYPGGLVTAHASGGRVVDADDADGGAEPVVPQPDGPGRQELRRENTQVQRVGQVREEVGRRADDLLERSKVQRLSCEDAMANPNAPPSGYRTPRFPSLNVDNIHDTTPERVYSLYYISDIWVFTLAWHFIVYAVFHLAAVFITMYTHGWRMASWKYLWAVPVMNTWIPFIWSLVSLSILVISSFSMQGGL</sequence>
<dbReference type="RefSeq" id="XP_035319803.1">
    <property type="nucleotide sequence ID" value="XM_035464093.1"/>
</dbReference>
<gene>
    <name evidence="3" type="ORF">GMORB2_2113</name>
</gene>
<feature type="transmembrane region" description="Helical" evidence="2">
    <location>
        <begin position="451"/>
        <end position="470"/>
    </location>
</feature>
<dbReference type="EMBL" id="JAANYQ010000013">
    <property type="protein sequence ID" value="KAF4121151.1"/>
    <property type="molecule type" value="Genomic_DNA"/>
</dbReference>
<dbReference type="GeneID" id="55968343"/>
<organism evidence="3 4">
    <name type="scientific">Geosmithia morbida</name>
    <dbReference type="NCBI Taxonomy" id="1094350"/>
    <lineage>
        <taxon>Eukaryota</taxon>
        <taxon>Fungi</taxon>
        <taxon>Dikarya</taxon>
        <taxon>Ascomycota</taxon>
        <taxon>Pezizomycotina</taxon>
        <taxon>Sordariomycetes</taxon>
        <taxon>Hypocreomycetidae</taxon>
        <taxon>Hypocreales</taxon>
        <taxon>Bionectriaceae</taxon>
        <taxon>Geosmithia</taxon>
    </lineage>
</organism>
<evidence type="ECO:0000313" key="3">
    <source>
        <dbReference type="EMBL" id="KAF4121151.1"/>
    </source>
</evidence>
<name>A0A9P4YT34_9HYPO</name>
<evidence type="ECO:0000256" key="2">
    <source>
        <dbReference type="SAM" id="Phobius"/>
    </source>
</evidence>
<proteinExistence type="predicted"/>
<feature type="region of interest" description="Disordered" evidence="1">
    <location>
        <begin position="302"/>
        <end position="337"/>
    </location>
</feature>
<feature type="region of interest" description="Disordered" evidence="1">
    <location>
        <begin position="135"/>
        <end position="244"/>
    </location>
</feature>
<dbReference type="OrthoDB" id="2131401at2759"/>
<dbReference type="AlphaFoldDB" id="A0A9P4YT34"/>
<keyword evidence="2" id="KW-1133">Transmembrane helix</keyword>
<reference evidence="3" key="1">
    <citation type="submission" date="2020-03" db="EMBL/GenBank/DDBJ databases">
        <title>Site-based positive gene gene selection in Geosmithia morbida across the United States reveals a broad range of putative effectors and factors for local host and environmental adapation.</title>
        <authorList>
            <person name="Onufrak A."/>
            <person name="Murdoch R.W."/>
            <person name="Gazis R."/>
            <person name="Huff M."/>
            <person name="Staton M."/>
            <person name="Klingeman W."/>
            <person name="Hadziabdic D."/>
        </authorList>
    </citation>
    <scope>NUCLEOTIDE SEQUENCE</scope>
    <source>
        <strain evidence="3">1262</strain>
    </source>
</reference>
<keyword evidence="4" id="KW-1185">Reference proteome</keyword>
<dbReference type="Proteomes" id="UP000749293">
    <property type="component" value="Unassembled WGS sequence"/>
</dbReference>
<protein>
    <submittedName>
        <fullName evidence="3">Integral membrane protein</fullName>
    </submittedName>
</protein>
<accession>A0A9P4YT34</accession>
<feature type="compositionally biased region" description="Basic and acidic residues" evidence="1">
    <location>
        <begin position="194"/>
        <end position="208"/>
    </location>
</feature>
<keyword evidence="2" id="KW-0472">Membrane</keyword>
<evidence type="ECO:0000313" key="4">
    <source>
        <dbReference type="Proteomes" id="UP000749293"/>
    </source>
</evidence>
<feature type="region of interest" description="Disordered" evidence="1">
    <location>
        <begin position="260"/>
        <end position="287"/>
    </location>
</feature>
<evidence type="ECO:0000256" key="1">
    <source>
        <dbReference type="SAM" id="MobiDB-lite"/>
    </source>
</evidence>
<feature type="transmembrane region" description="Helical" evidence="2">
    <location>
        <begin position="406"/>
        <end position="431"/>
    </location>
</feature>
<keyword evidence="2" id="KW-0812">Transmembrane</keyword>